<dbReference type="InParanoid" id="A0A7R8UIS2"/>
<dbReference type="InterPro" id="IPR000215">
    <property type="entry name" value="Serpin_fam"/>
</dbReference>
<dbReference type="Pfam" id="PF00079">
    <property type="entry name" value="Serpin"/>
    <property type="match status" value="1"/>
</dbReference>
<comment type="similarity">
    <text evidence="3">Belongs to the serpin family.</text>
</comment>
<feature type="domain" description="Serpin" evidence="5">
    <location>
        <begin position="48"/>
        <end position="415"/>
    </location>
</feature>
<sequence length="418" mass="47632">MSITKYQIFLGLITLFAVFYDTRGQMPSNIAQDANLQQLSLGSEAFAIDLFKRIAIAVEKEDYDFMISPFSIWTLMVLTAEGATDRTLSELQGSLRLWQDFSSIRESFTKIQKALNINTNTVEVTSFQAIFPDLNKPTNRTYQSILRKYYETDVVQVNYRQTLEAQSHINGYVAKATKGMIDYLVNERDLLDAHLVLISTIFFKGQWKFPFNRTLTKEEPFYSENNQPVATVNMMNVKGPFPYASIGQIESHVLELPYGKEDRLVMIVFLPRKGVPLTKVIENIAKVGIPSISEELRKSAVEFEDDEVEVYLPRFTTISDFQMNAVLEQMGILDAFDPNKAKFPYISEYPLYISNVFHKTRIEVTEEGTVASAGTAGTFANKATPPRFYVNRPFAYVILEKTSNSLLFCGQVRKPKLF</sequence>
<gene>
    <name evidence="6" type="ORF">HERILL_LOCUS4679</name>
</gene>
<dbReference type="PANTHER" id="PTHR11461:SF367">
    <property type="entry name" value="GH21475P-RELATED"/>
    <property type="match status" value="1"/>
</dbReference>
<evidence type="ECO:0000256" key="2">
    <source>
        <dbReference type="ARBA" id="ARBA00022900"/>
    </source>
</evidence>
<dbReference type="InterPro" id="IPR042178">
    <property type="entry name" value="Serpin_sf_1"/>
</dbReference>
<dbReference type="FunCoup" id="A0A7R8UIS2">
    <property type="interactions" value="67"/>
</dbReference>
<dbReference type="Gene3D" id="2.30.39.10">
    <property type="entry name" value="Alpha-1-antitrypsin, domain 1"/>
    <property type="match status" value="1"/>
</dbReference>
<dbReference type="AlphaFoldDB" id="A0A7R8UIS2"/>
<dbReference type="OrthoDB" id="9440847at2759"/>
<keyword evidence="4" id="KW-0732">Signal</keyword>
<keyword evidence="7" id="KW-1185">Reference proteome</keyword>
<accession>A0A7R8UIS2</accession>
<feature type="chain" id="PRO_5030772640" description="Serpin domain-containing protein" evidence="4">
    <location>
        <begin position="25"/>
        <end position="418"/>
    </location>
</feature>
<dbReference type="Gene3D" id="3.30.497.10">
    <property type="entry name" value="Antithrombin, subunit I, domain 2"/>
    <property type="match status" value="1"/>
</dbReference>
<evidence type="ECO:0000259" key="5">
    <source>
        <dbReference type="SMART" id="SM00093"/>
    </source>
</evidence>
<dbReference type="Proteomes" id="UP000594454">
    <property type="component" value="Chromosome 2"/>
</dbReference>
<evidence type="ECO:0000256" key="1">
    <source>
        <dbReference type="ARBA" id="ARBA00022690"/>
    </source>
</evidence>
<dbReference type="OMA" id="KPFQYMI"/>
<dbReference type="InterPro" id="IPR036186">
    <property type="entry name" value="Serpin_sf"/>
</dbReference>
<evidence type="ECO:0000256" key="4">
    <source>
        <dbReference type="SAM" id="SignalP"/>
    </source>
</evidence>
<feature type="signal peptide" evidence="4">
    <location>
        <begin position="1"/>
        <end position="24"/>
    </location>
</feature>
<evidence type="ECO:0000256" key="3">
    <source>
        <dbReference type="RuleBase" id="RU000411"/>
    </source>
</evidence>
<evidence type="ECO:0000313" key="7">
    <source>
        <dbReference type="Proteomes" id="UP000594454"/>
    </source>
</evidence>
<dbReference type="CDD" id="cd19598">
    <property type="entry name" value="serpin77Ba-like_insects"/>
    <property type="match status" value="1"/>
</dbReference>
<dbReference type="EMBL" id="LR899010">
    <property type="protein sequence ID" value="CAD7081581.1"/>
    <property type="molecule type" value="Genomic_DNA"/>
</dbReference>
<organism evidence="6 7">
    <name type="scientific">Hermetia illucens</name>
    <name type="common">Black soldier fly</name>
    <dbReference type="NCBI Taxonomy" id="343691"/>
    <lineage>
        <taxon>Eukaryota</taxon>
        <taxon>Metazoa</taxon>
        <taxon>Ecdysozoa</taxon>
        <taxon>Arthropoda</taxon>
        <taxon>Hexapoda</taxon>
        <taxon>Insecta</taxon>
        <taxon>Pterygota</taxon>
        <taxon>Neoptera</taxon>
        <taxon>Endopterygota</taxon>
        <taxon>Diptera</taxon>
        <taxon>Brachycera</taxon>
        <taxon>Stratiomyomorpha</taxon>
        <taxon>Stratiomyidae</taxon>
        <taxon>Hermetiinae</taxon>
        <taxon>Hermetia</taxon>
    </lineage>
</organism>
<name>A0A7R8UIS2_HERIL</name>
<keyword evidence="2" id="KW-0722">Serine protease inhibitor</keyword>
<dbReference type="InterPro" id="IPR042185">
    <property type="entry name" value="Serpin_sf_2"/>
</dbReference>
<protein>
    <recommendedName>
        <fullName evidence="5">Serpin domain-containing protein</fullName>
    </recommendedName>
</protein>
<dbReference type="SMART" id="SM00093">
    <property type="entry name" value="SERPIN"/>
    <property type="match status" value="1"/>
</dbReference>
<dbReference type="PANTHER" id="PTHR11461">
    <property type="entry name" value="SERINE PROTEASE INHIBITOR, SERPIN"/>
    <property type="match status" value="1"/>
</dbReference>
<dbReference type="InterPro" id="IPR023796">
    <property type="entry name" value="Serpin_dom"/>
</dbReference>
<reference evidence="6 7" key="1">
    <citation type="submission" date="2020-11" db="EMBL/GenBank/DDBJ databases">
        <authorList>
            <person name="Wallbank WR R."/>
            <person name="Pardo Diaz C."/>
            <person name="Kozak K."/>
            <person name="Martin S."/>
            <person name="Jiggins C."/>
            <person name="Moest M."/>
            <person name="Warren A I."/>
            <person name="Generalovic N T."/>
            <person name="Byers J.R.P. K."/>
            <person name="Montejo-Kovacevich G."/>
            <person name="Yen C E."/>
        </authorList>
    </citation>
    <scope>NUCLEOTIDE SEQUENCE [LARGE SCALE GENOMIC DNA]</scope>
</reference>
<dbReference type="SUPFAM" id="SSF56574">
    <property type="entry name" value="Serpins"/>
    <property type="match status" value="1"/>
</dbReference>
<proteinExistence type="inferred from homology"/>
<evidence type="ECO:0000313" key="6">
    <source>
        <dbReference type="EMBL" id="CAD7081581.1"/>
    </source>
</evidence>
<dbReference type="GO" id="GO:0005615">
    <property type="term" value="C:extracellular space"/>
    <property type="evidence" value="ECO:0007669"/>
    <property type="project" value="InterPro"/>
</dbReference>
<dbReference type="GO" id="GO:0004867">
    <property type="term" value="F:serine-type endopeptidase inhibitor activity"/>
    <property type="evidence" value="ECO:0007669"/>
    <property type="project" value="UniProtKB-KW"/>
</dbReference>
<keyword evidence="1" id="KW-0646">Protease inhibitor</keyword>